<evidence type="ECO:0000313" key="1">
    <source>
        <dbReference type="EMBL" id="PKI41849.1"/>
    </source>
</evidence>
<protein>
    <submittedName>
        <fullName evidence="1">Uncharacterized protein</fullName>
    </submittedName>
</protein>
<dbReference type="Proteomes" id="UP000233551">
    <property type="component" value="Unassembled WGS sequence"/>
</dbReference>
<gene>
    <name evidence="1" type="ORF">CRG98_037754</name>
</gene>
<keyword evidence="2" id="KW-1185">Reference proteome</keyword>
<comment type="caution">
    <text evidence="1">The sequence shown here is derived from an EMBL/GenBank/DDBJ whole genome shotgun (WGS) entry which is preliminary data.</text>
</comment>
<organism evidence="1 2">
    <name type="scientific">Punica granatum</name>
    <name type="common">Pomegranate</name>
    <dbReference type="NCBI Taxonomy" id="22663"/>
    <lineage>
        <taxon>Eukaryota</taxon>
        <taxon>Viridiplantae</taxon>
        <taxon>Streptophyta</taxon>
        <taxon>Embryophyta</taxon>
        <taxon>Tracheophyta</taxon>
        <taxon>Spermatophyta</taxon>
        <taxon>Magnoliopsida</taxon>
        <taxon>eudicotyledons</taxon>
        <taxon>Gunneridae</taxon>
        <taxon>Pentapetalae</taxon>
        <taxon>rosids</taxon>
        <taxon>malvids</taxon>
        <taxon>Myrtales</taxon>
        <taxon>Lythraceae</taxon>
        <taxon>Punica</taxon>
    </lineage>
</organism>
<dbReference type="EMBL" id="PGOL01003268">
    <property type="protein sequence ID" value="PKI41849.1"/>
    <property type="molecule type" value="Genomic_DNA"/>
</dbReference>
<proteinExistence type="predicted"/>
<accession>A0A2I0ICZ2</accession>
<name>A0A2I0ICZ2_PUNGR</name>
<dbReference type="AlphaFoldDB" id="A0A2I0ICZ2"/>
<sequence>MPINWNLLKDAAGFWDPQHAVFNFHGTELTPTIEEYTALIERPGATQDIVVPNPFATTSNRGHTYQRDACHGFLLLVFGIVLFPNMSTLIDGALGHVVLQVVEGRSYVEALVAETISLYRPFLNLVDAHMFEDYNKRNEFDWRRFMQQFTPKQFSWSAPWNPDGPMAIRCPAITGLPLISHYGCTLVFLNRVIRQLGGLQDILGERNRTHYQIVWTESAPSASESSSTTAYPRCYSCGCARRQCHLTLEHDRQVATNMAEMMSLLRCPNRAASSSTPPPAYGSMVDPVLWISPTHMQESDNVTAPVPILQLVPIPPPTRASMVQPINDPLPPLPAPTDVPPPPVAFLMSDPTRYAPLSLSMPVSPPVYTVPSPRIFPASSAFALAHPTEPFIFQTSQPNTSLPYQAPPLLNMLFLEPSMPTHAAPAALPANFPIEAETEQEQRFKKIEEIVKAL</sequence>
<reference evidence="1 2" key="1">
    <citation type="submission" date="2017-11" db="EMBL/GenBank/DDBJ databases">
        <title>De-novo sequencing of pomegranate (Punica granatum L.) genome.</title>
        <authorList>
            <person name="Akparov Z."/>
            <person name="Amiraslanov A."/>
            <person name="Hajiyeva S."/>
            <person name="Abbasov M."/>
            <person name="Kaur K."/>
            <person name="Hamwieh A."/>
            <person name="Solovyev V."/>
            <person name="Salamov A."/>
            <person name="Braich B."/>
            <person name="Kosarev P."/>
            <person name="Mahmoud A."/>
            <person name="Hajiyev E."/>
            <person name="Babayeva S."/>
            <person name="Izzatullayeva V."/>
            <person name="Mammadov A."/>
            <person name="Mammadov A."/>
            <person name="Sharifova S."/>
            <person name="Ojaghi J."/>
            <person name="Eynullazada K."/>
            <person name="Bayramov B."/>
            <person name="Abdulazimova A."/>
            <person name="Shahmuradov I."/>
        </authorList>
    </citation>
    <scope>NUCLEOTIDE SEQUENCE [LARGE SCALE GENOMIC DNA]</scope>
    <source>
        <strain evidence="2">cv. AG2017</strain>
        <tissue evidence="1">Leaf</tissue>
    </source>
</reference>
<evidence type="ECO:0000313" key="2">
    <source>
        <dbReference type="Proteomes" id="UP000233551"/>
    </source>
</evidence>